<comment type="cofactor">
    <cofactor evidence="6">
        <name>FMN</name>
        <dbReference type="ChEBI" id="CHEBI:58210"/>
    </cofactor>
</comment>
<evidence type="ECO:0000256" key="6">
    <source>
        <dbReference type="HAMAP-Rule" id="MF_00479"/>
    </source>
</evidence>
<organism evidence="9 10">
    <name type="scientific">Uliginosibacterium paludis</name>
    <dbReference type="NCBI Taxonomy" id="1615952"/>
    <lineage>
        <taxon>Bacteria</taxon>
        <taxon>Pseudomonadati</taxon>
        <taxon>Pseudomonadota</taxon>
        <taxon>Betaproteobacteria</taxon>
        <taxon>Rhodocyclales</taxon>
        <taxon>Zoogloeaceae</taxon>
        <taxon>Uliginosibacterium</taxon>
    </lineage>
</organism>
<keyword evidence="5 6" id="KW-0249">Electron transport</keyword>
<dbReference type="NCBIfam" id="TIGR01947">
    <property type="entry name" value="rnfG"/>
    <property type="match status" value="1"/>
</dbReference>
<keyword evidence="4 6" id="KW-0288">FMN</keyword>
<evidence type="ECO:0000259" key="8">
    <source>
        <dbReference type="SMART" id="SM00900"/>
    </source>
</evidence>
<evidence type="ECO:0000313" key="10">
    <source>
        <dbReference type="Proteomes" id="UP001548590"/>
    </source>
</evidence>
<keyword evidence="6 7" id="KW-1133">Transmembrane helix</keyword>
<reference evidence="9 10" key="1">
    <citation type="submission" date="2024-07" db="EMBL/GenBank/DDBJ databases">
        <title>Uliginosibacterium paludis KCTC:42655.</title>
        <authorList>
            <person name="Kim M.K."/>
        </authorList>
    </citation>
    <scope>NUCLEOTIDE SEQUENCE [LARGE SCALE GENOMIC DNA]</scope>
    <source>
        <strain evidence="9 10">KCTC 42655</strain>
    </source>
</reference>
<evidence type="ECO:0000256" key="4">
    <source>
        <dbReference type="ARBA" id="ARBA00022643"/>
    </source>
</evidence>
<name>A0ABV2CLG8_9RHOO</name>
<feature type="modified residue" description="FMN phosphoryl threonine" evidence="6">
    <location>
        <position position="177"/>
    </location>
</feature>
<keyword evidence="6 7" id="KW-0812">Transmembrane</keyword>
<comment type="subcellular location">
    <subcellularLocation>
        <location evidence="6">Cell inner membrane</location>
        <topology evidence="6">Single-pass membrane protein</topology>
    </subcellularLocation>
</comment>
<evidence type="ECO:0000256" key="1">
    <source>
        <dbReference type="ARBA" id="ARBA00022448"/>
    </source>
</evidence>
<proteinExistence type="inferred from homology"/>
<dbReference type="EMBL" id="JBEWLZ010000001">
    <property type="protein sequence ID" value="MET1488751.1"/>
    <property type="molecule type" value="Genomic_DNA"/>
</dbReference>
<dbReference type="EC" id="7.-.-.-" evidence="6"/>
<keyword evidence="6 7" id="KW-0472">Membrane</keyword>
<gene>
    <name evidence="9" type="primary">rsxG</name>
    <name evidence="6" type="synonym">rnfG</name>
    <name evidence="9" type="ORF">ABVT11_02845</name>
</gene>
<feature type="domain" description="FMN-binding" evidence="8">
    <location>
        <begin position="102"/>
        <end position="194"/>
    </location>
</feature>
<keyword evidence="6" id="KW-1003">Cell membrane</keyword>
<keyword evidence="10" id="KW-1185">Reference proteome</keyword>
<keyword evidence="6" id="KW-0997">Cell inner membrane</keyword>
<evidence type="ECO:0000256" key="2">
    <source>
        <dbReference type="ARBA" id="ARBA00022553"/>
    </source>
</evidence>
<comment type="function">
    <text evidence="6">Part of a membrane-bound complex that couples electron transfer with translocation of ions across the membrane.</text>
</comment>
<evidence type="ECO:0000313" key="9">
    <source>
        <dbReference type="EMBL" id="MET1488751.1"/>
    </source>
</evidence>
<evidence type="ECO:0000256" key="7">
    <source>
        <dbReference type="SAM" id="Phobius"/>
    </source>
</evidence>
<dbReference type="HAMAP" id="MF_00479">
    <property type="entry name" value="RsxG_RnfG"/>
    <property type="match status" value="1"/>
</dbReference>
<accession>A0ABV2CLG8</accession>
<dbReference type="Proteomes" id="UP001548590">
    <property type="component" value="Unassembled WGS sequence"/>
</dbReference>
<feature type="transmembrane region" description="Helical" evidence="7">
    <location>
        <begin position="12"/>
        <end position="33"/>
    </location>
</feature>
<dbReference type="NCBIfam" id="NF002519">
    <property type="entry name" value="PRK01908.1"/>
    <property type="match status" value="1"/>
</dbReference>
<dbReference type="RefSeq" id="WP_345927147.1">
    <property type="nucleotide sequence ID" value="NZ_JBDIVF010000003.1"/>
</dbReference>
<evidence type="ECO:0000256" key="5">
    <source>
        <dbReference type="ARBA" id="ARBA00022982"/>
    </source>
</evidence>
<keyword evidence="2 6" id="KW-0597">Phosphoprotein</keyword>
<comment type="similarity">
    <text evidence="6">Belongs to the RnfG family.</text>
</comment>
<dbReference type="InterPro" id="IPR007329">
    <property type="entry name" value="FMN-bd"/>
</dbReference>
<evidence type="ECO:0000256" key="3">
    <source>
        <dbReference type="ARBA" id="ARBA00022630"/>
    </source>
</evidence>
<comment type="caution">
    <text evidence="9">The sequence shown here is derived from an EMBL/GenBank/DDBJ whole genome shotgun (WGS) entry which is preliminary data.</text>
</comment>
<sequence length="211" mass="22731">MSAHAERLNAVWYQGASLGLVAVSITVALAAAYTASREQVASAIENDTRQTLEQVLPPGYSDNNLLKDVMEIRDASGEAVSVYRARKAGKVRAVLFAQHGNGYSGRIDLIMAVDAEGIVQGVRVTHHTETPGLGDKIEETKNDWIHRFEGKSIASTGAERWAVKKDGGVFDQFAGATITPRAVVRTVKGGLEFFAQHRDQLLDGSQPKGGQ</sequence>
<keyword evidence="1 6" id="KW-0813">Transport</keyword>
<dbReference type="InterPro" id="IPR010209">
    <property type="entry name" value="Ion_transpt_RnfG/RsxG"/>
</dbReference>
<comment type="subunit">
    <text evidence="6">The complex is composed of six subunits: RnfA, RnfB, RnfC, RnfD, RnfE and RnfG.</text>
</comment>
<keyword evidence="6" id="KW-1278">Translocase</keyword>
<dbReference type="Pfam" id="PF04205">
    <property type="entry name" value="FMN_bind"/>
    <property type="match status" value="1"/>
</dbReference>
<dbReference type="SMART" id="SM00900">
    <property type="entry name" value="FMN_bind"/>
    <property type="match status" value="1"/>
</dbReference>
<dbReference type="PIRSF" id="PIRSF006091">
    <property type="entry name" value="E_trnsport_RnfG"/>
    <property type="match status" value="1"/>
</dbReference>
<protein>
    <recommendedName>
        <fullName evidence="6">Ion-translocating oxidoreductase complex subunit G</fullName>
        <ecNumber evidence="6">7.-.-.-</ecNumber>
    </recommendedName>
    <alternativeName>
        <fullName evidence="6">Rnf electron transport complex subunit G</fullName>
    </alternativeName>
</protein>
<dbReference type="PANTHER" id="PTHR36118">
    <property type="entry name" value="ION-TRANSLOCATING OXIDOREDUCTASE COMPLEX SUBUNIT G"/>
    <property type="match status" value="1"/>
</dbReference>
<dbReference type="PANTHER" id="PTHR36118:SF1">
    <property type="entry name" value="ION-TRANSLOCATING OXIDOREDUCTASE COMPLEX SUBUNIT G"/>
    <property type="match status" value="1"/>
</dbReference>
<keyword evidence="3 6" id="KW-0285">Flavoprotein</keyword>